<evidence type="ECO:0000313" key="2">
    <source>
        <dbReference type="Proteomes" id="UP000675121"/>
    </source>
</evidence>
<name>A0A9N8ML34_9BURK</name>
<dbReference type="EMBL" id="CAJNAS010000002">
    <property type="protein sequence ID" value="CAE6866803.1"/>
    <property type="molecule type" value="Genomic_DNA"/>
</dbReference>
<dbReference type="AlphaFoldDB" id="A0A9N8ML34"/>
<comment type="caution">
    <text evidence="1">The sequence shown here is derived from an EMBL/GenBank/DDBJ whole genome shotgun (WGS) entry which is preliminary data.</text>
</comment>
<evidence type="ECO:0000313" key="1">
    <source>
        <dbReference type="EMBL" id="CAE6866803.1"/>
    </source>
</evidence>
<protein>
    <submittedName>
        <fullName evidence="1">Uncharacterized protein</fullName>
    </submittedName>
</protein>
<organism evidence="1 2">
    <name type="scientific">Paraburkholderia domus</name>
    <dbReference type="NCBI Taxonomy" id="2793075"/>
    <lineage>
        <taxon>Bacteria</taxon>
        <taxon>Pseudomonadati</taxon>
        <taxon>Pseudomonadota</taxon>
        <taxon>Betaproteobacteria</taxon>
        <taxon>Burkholderiales</taxon>
        <taxon>Burkholderiaceae</taxon>
        <taxon>Paraburkholderia</taxon>
    </lineage>
</organism>
<proteinExistence type="predicted"/>
<reference evidence="1" key="1">
    <citation type="submission" date="2021-02" db="EMBL/GenBank/DDBJ databases">
        <authorList>
            <person name="Vanwijnsberghe S."/>
        </authorList>
    </citation>
    <scope>NUCLEOTIDE SEQUENCE</scope>
    <source>
        <strain evidence="1">R-70211</strain>
    </source>
</reference>
<gene>
    <name evidence="1" type="ORF">R70211_00864</name>
</gene>
<keyword evidence="2" id="KW-1185">Reference proteome</keyword>
<accession>A0A9N8ML34</accession>
<sequence length="46" mass="4910">MAASAAERAGRALPLNIAGARVISRGGFTWMSGRITKTAVLRYFVN</sequence>
<dbReference type="Proteomes" id="UP000675121">
    <property type="component" value="Unassembled WGS sequence"/>
</dbReference>